<dbReference type="EMBL" id="HBHX01038295">
    <property type="protein sequence ID" value="CAE0120585.1"/>
    <property type="molecule type" value="Transcribed_RNA"/>
</dbReference>
<protein>
    <submittedName>
        <fullName evidence="1">Uncharacterized protein</fullName>
    </submittedName>
</protein>
<proteinExistence type="predicted"/>
<dbReference type="AlphaFoldDB" id="A0A7S3AZX6"/>
<gene>
    <name evidence="1" type="ORF">HERI1096_LOCUS21286</name>
</gene>
<accession>A0A7S3AZX6</accession>
<name>A0A7S3AZX6_9EUKA</name>
<organism evidence="1">
    <name type="scientific">Haptolina ericina</name>
    <dbReference type="NCBI Taxonomy" id="156174"/>
    <lineage>
        <taxon>Eukaryota</taxon>
        <taxon>Haptista</taxon>
        <taxon>Haptophyta</taxon>
        <taxon>Prymnesiophyceae</taxon>
        <taxon>Prymnesiales</taxon>
        <taxon>Prymnesiaceae</taxon>
        <taxon>Haptolina</taxon>
    </lineage>
</organism>
<sequence>MESFDPDPKGDVLKVIVAHLKQATNIKWVWFDFWCAPQRNGRVDDRGRQELTEHSEMAKNAYLLYLGCSVLAVIDLSFPSRFWTQLELWYAFQRSSSATLAAGPRATLVPLRESLSTLVPLLLQMIPERNAQEIHSLLASPDVTVSNQSDKDIQLSQLMAVHDELLPPTAAAAASATADT</sequence>
<evidence type="ECO:0000313" key="1">
    <source>
        <dbReference type="EMBL" id="CAE0120585.1"/>
    </source>
</evidence>
<reference evidence="1" key="1">
    <citation type="submission" date="2021-01" db="EMBL/GenBank/DDBJ databases">
        <authorList>
            <person name="Corre E."/>
            <person name="Pelletier E."/>
            <person name="Niang G."/>
            <person name="Scheremetjew M."/>
            <person name="Finn R."/>
            <person name="Kale V."/>
            <person name="Holt S."/>
            <person name="Cochrane G."/>
            <person name="Meng A."/>
            <person name="Brown T."/>
            <person name="Cohen L."/>
        </authorList>
    </citation>
    <scope>NUCLEOTIDE SEQUENCE</scope>
    <source>
        <strain evidence="1">CCMP281</strain>
    </source>
</reference>